<reference evidence="2" key="1">
    <citation type="submission" date="2021-02" db="EMBL/GenBank/DDBJ databases">
        <authorList>
            <person name="Nowell W R."/>
        </authorList>
    </citation>
    <scope>NUCLEOTIDE SEQUENCE</scope>
</reference>
<proteinExistence type="predicted"/>
<dbReference type="Proteomes" id="UP000681722">
    <property type="component" value="Unassembled WGS sequence"/>
</dbReference>
<protein>
    <submittedName>
        <fullName evidence="2">Uncharacterized protein</fullName>
    </submittedName>
</protein>
<dbReference type="EMBL" id="CAJNOK010017063">
    <property type="protein sequence ID" value="CAF1256935.1"/>
    <property type="molecule type" value="Genomic_DNA"/>
</dbReference>
<evidence type="ECO:0000313" key="3">
    <source>
        <dbReference type="EMBL" id="CAF4063909.1"/>
    </source>
</evidence>
<dbReference type="EMBL" id="CAJNOQ010012521">
    <property type="protein sequence ID" value="CAF1301840.1"/>
    <property type="molecule type" value="Genomic_DNA"/>
</dbReference>
<dbReference type="EMBL" id="CAJOBA010038620">
    <property type="protein sequence ID" value="CAF4063909.1"/>
    <property type="molecule type" value="Genomic_DNA"/>
</dbReference>
<gene>
    <name evidence="2" type="ORF">GPM918_LOCUS28560</name>
    <name evidence="1" type="ORF">OVA965_LOCUS26540</name>
    <name evidence="4" type="ORF">SRO942_LOCUS29068</name>
    <name evidence="3" type="ORF">TMI583_LOCUS27284</name>
</gene>
<sequence length="91" mass="10797">MQQFNGTWNFDEKQLEKFLNVSVDKYQQILALGEDKVILSSIIVLVMLKKQYQNDEQLWQPIVDKTNKYLLKHLASKDELNRLIEMITNIL</sequence>
<name>A0A815DTF8_9BILA</name>
<dbReference type="Proteomes" id="UP000663829">
    <property type="component" value="Unassembled WGS sequence"/>
</dbReference>
<comment type="caution">
    <text evidence="2">The sequence shown here is derived from an EMBL/GenBank/DDBJ whole genome shotgun (WGS) entry which is preliminary data.</text>
</comment>
<evidence type="ECO:0000313" key="5">
    <source>
        <dbReference type="Proteomes" id="UP000663829"/>
    </source>
</evidence>
<accession>A0A815DTF8</accession>
<dbReference type="AlphaFoldDB" id="A0A815DTF8"/>
<evidence type="ECO:0000313" key="1">
    <source>
        <dbReference type="EMBL" id="CAF1256935.1"/>
    </source>
</evidence>
<dbReference type="Proteomes" id="UP000677228">
    <property type="component" value="Unassembled WGS sequence"/>
</dbReference>
<evidence type="ECO:0000313" key="2">
    <source>
        <dbReference type="EMBL" id="CAF1301840.1"/>
    </source>
</evidence>
<dbReference type="Proteomes" id="UP000682733">
    <property type="component" value="Unassembled WGS sequence"/>
</dbReference>
<organism evidence="2 5">
    <name type="scientific">Didymodactylos carnosus</name>
    <dbReference type="NCBI Taxonomy" id="1234261"/>
    <lineage>
        <taxon>Eukaryota</taxon>
        <taxon>Metazoa</taxon>
        <taxon>Spiralia</taxon>
        <taxon>Gnathifera</taxon>
        <taxon>Rotifera</taxon>
        <taxon>Eurotatoria</taxon>
        <taxon>Bdelloidea</taxon>
        <taxon>Philodinida</taxon>
        <taxon>Philodinidae</taxon>
        <taxon>Didymodactylos</taxon>
    </lineage>
</organism>
<evidence type="ECO:0000313" key="4">
    <source>
        <dbReference type="EMBL" id="CAF4127469.1"/>
    </source>
</evidence>
<dbReference type="EMBL" id="CAJOBC010037863">
    <property type="protein sequence ID" value="CAF4127469.1"/>
    <property type="molecule type" value="Genomic_DNA"/>
</dbReference>
<keyword evidence="5" id="KW-1185">Reference proteome</keyword>